<dbReference type="SUPFAM" id="SSF53167">
    <property type="entry name" value="Purine and uridine phosphorylases"/>
    <property type="match status" value="1"/>
</dbReference>
<comment type="caution">
    <text evidence="3">The sequence shown here is derived from an EMBL/GenBank/DDBJ whole genome shotgun (WGS) entry which is preliminary data.</text>
</comment>
<organism evidence="3 4">
    <name type="scientific">Capronia epimyces CBS 606.96</name>
    <dbReference type="NCBI Taxonomy" id="1182542"/>
    <lineage>
        <taxon>Eukaryota</taxon>
        <taxon>Fungi</taxon>
        <taxon>Dikarya</taxon>
        <taxon>Ascomycota</taxon>
        <taxon>Pezizomycotina</taxon>
        <taxon>Eurotiomycetes</taxon>
        <taxon>Chaetothyriomycetidae</taxon>
        <taxon>Chaetothyriales</taxon>
        <taxon>Herpotrichiellaceae</taxon>
        <taxon>Capronia</taxon>
    </lineage>
</organism>
<evidence type="ECO:0000256" key="1">
    <source>
        <dbReference type="SAM" id="MobiDB-lite"/>
    </source>
</evidence>
<dbReference type="GeneID" id="19173825"/>
<feature type="domain" description="Nucleoside phosphorylase" evidence="2">
    <location>
        <begin position="20"/>
        <end position="241"/>
    </location>
</feature>
<keyword evidence="4" id="KW-1185">Reference proteome</keyword>
<proteinExistence type="predicted"/>
<feature type="region of interest" description="Disordered" evidence="1">
    <location>
        <begin position="425"/>
        <end position="465"/>
    </location>
</feature>
<dbReference type="InterPro" id="IPR000845">
    <property type="entry name" value="Nucleoside_phosphorylase_d"/>
</dbReference>
<dbReference type="GO" id="GO:0003824">
    <property type="term" value="F:catalytic activity"/>
    <property type="evidence" value="ECO:0007669"/>
    <property type="project" value="InterPro"/>
</dbReference>
<name>W9XJJ1_9EURO</name>
<dbReference type="Proteomes" id="UP000019478">
    <property type="component" value="Unassembled WGS sequence"/>
</dbReference>
<dbReference type="AlphaFoldDB" id="W9XJJ1"/>
<dbReference type="OrthoDB" id="1577640at2759"/>
<accession>W9XJJ1</accession>
<reference evidence="3 4" key="1">
    <citation type="submission" date="2013-03" db="EMBL/GenBank/DDBJ databases">
        <title>The Genome Sequence of Capronia epimyces CBS 606.96.</title>
        <authorList>
            <consortium name="The Broad Institute Genomics Platform"/>
            <person name="Cuomo C."/>
            <person name="de Hoog S."/>
            <person name="Gorbushina A."/>
            <person name="Walker B."/>
            <person name="Young S.K."/>
            <person name="Zeng Q."/>
            <person name="Gargeya S."/>
            <person name="Fitzgerald M."/>
            <person name="Haas B."/>
            <person name="Abouelleil A."/>
            <person name="Allen A.W."/>
            <person name="Alvarado L."/>
            <person name="Arachchi H.M."/>
            <person name="Berlin A.M."/>
            <person name="Chapman S.B."/>
            <person name="Gainer-Dewar J."/>
            <person name="Goldberg J."/>
            <person name="Griggs A."/>
            <person name="Gujja S."/>
            <person name="Hansen M."/>
            <person name="Howarth C."/>
            <person name="Imamovic A."/>
            <person name="Ireland A."/>
            <person name="Larimer J."/>
            <person name="McCowan C."/>
            <person name="Murphy C."/>
            <person name="Pearson M."/>
            <person name="Poon T.W."/>
            <person name="Priest M."/>
            <person name="Roberts A."/>
            <person name="Saif S."/>
            <person name="Shea T."/>
            <person name="Sisk P."/>
            <person name="Sykes S."/>
            <person name="Wortman J."/>
            <person name="Nusbaum C."/>
            <person name="Birren B."/>
        </authorList>
    </citation>
    <scope>NUCLEOTIDE SEQUENCE [LARGE SCALE GENOMIC DNA]</scope>
    <source>
        <strain evidence="3 4">CBS 606.96</strain>
    </source>
</reference>
<sequence length="1106" mass="123478">MAPQRNDDTVGWICSLPIGFKAARSMMDKVHPELPRITGDTNTYAWGNVAGHNVVIATGVPSHVAAVAAANLIRSFPGVRFCLLVGIGGGVPDSSPDIRLGDVVFLQAAARRMATMYKFMNFRHHIKKAVLHLPDHELWCSFPGREQDLLFSPEYEHQGDECTSCDHSRLIKRVPRVSTAPVTHHGFIASGDTLVRDTYMRDRLHSDLGVICFETEATGLMNDFPCIVIKGITDYSDSHTNNRWHGYAVLSAAAYAKQLLVCTSFADVRQSSGAADVLRLDTDTSSSMKPTLETSAVFSEGISALMGWLEPEHVDATANFVRIFASHRRLKPLYSVAGLRMTLSVFQCNVTPALAGLSQGIRNGAQTPLELAIAWMLRRYKATIAAQIYNWFQPTDGSVTVPSVPLDENPASQLHQLKRFINERVPEPRPAFNRKENSQAQDVDPELPNTENDVDEPLQEQEAGPKEAKPYLAALGDVSQVHRILCEGEAFDEMFKQLEKSLTPTPIELIHKVLRRHIPGDPQPKSINCVLNWQLLEYCDNENITVHDIDAVFTLTGTFQRARAERLGDYIHRTWKTGKVLLDGIKHSLVHYLRRDDNEPETEIIADEGLRIRVRLLPKTADAKEQALVALSGTFHQIAEILGQLAWLAATLRPHAEGQLTVSEIDFQDHQIEIGDSIEPVFRVSLYSQDKVRQPNCDERGSCWTSLFTESVLAYGCSPGDPDRPEGLLGLELPFEIMLRFTGAKYPVWLGQRLALASESGILIPQVTFGDSIQWHFQKMENSINQAISVNIPDSQLEALDLQKLVKSQGFLGYSRSSEVLLGTADFAEVEILKSDVPHTRSSVEMKLEGPVNMGPNKIITGNLGSTWKFNRGESALLEAKILSPDERLRRAARASALLYDDGACIAYLVSELSIILQIVSMYIRKDSRLENSKIPRADRSADGGAAAKQAIESAQDLIVPFATGARKYLDIVESFLDIIEQRKIQRLVNIQQYGRISLKRGLRGWDFADIQSKTLVSSERELPAPRWHSRPIWWKLFKSAECFVLFARVTRPPIRCCNTATQGFLCCAWEQISTGGHLLLANMHQLDQLRGEFMVAPMQFKIVRR</sequence>
<dbReference type="Pfam" id="PF01048">
    <property type="entry name" value="PNP_UDP_1"/>
    <property type="match status" value="1"/>
</dbReference>
<evidence type="ECO:0000313" key="3">
    <source>
        <dbReference type="EMBL" id="EXJ77515.1"/>
    </source>
</evidence>
<dbReference type="HOGENOM" id="CLU_282414_0_0_1"/>
<protein>
    <recommendedName>
        <fullName evidence="2">Nucleoside phosphorylase domain-containing protein</fullName>
    </recommendedName>
</protein>
<dbReference type="InterPro" id="IPR035994">
    <property type="entry name" value="Nucleoside_phosphorylase_sf"/>
</dbReference>
<dbReference type="RefSeq" id="XP_007738025.1">
    <property type="nucleotide sequence ID" value="XM_007739835.1"/>
</dbReference>
<dbReference type="PANTHER" id="PTHR46082:SF11">
    <property type="entry name" value="AAA+ ATPASE DOMAIN-CONTAINING PROTEIN-RELATED"/>
    <property type="match status" value="1"/>
</dbReference>
<evidence type="ECO:0000313" key="4">
    <source>
        <dbReference type="Proteomes" id="UP000019478"/>
    </source>
</evidence>
<dbReference type="InterPro" id="IPR053137">
    <property type="entry name" value="NLR-like"/>
</dbReference>
<gene>
    <name evidence="3" type="ORF">A1O3_09742</name>
</gene>
<dbReference type="eggNOG" id="ENOG502RR6X">
    <property type="taxonomic scope" value="Eukaryota"/>
</dbReference>
<dbReference type="GO" id="GO:0009116">
    <property type="term" value="P:nucleoside metabolic process"/>
    <property type="evidence" value="ECO:0007669"/>
    <property type="project" value="InterPro"/>
</dbReference>
<dbReference type="Gene3D" id="3.40.50.1580">
    <property type="entry name" value="Nucleoside phosphorylase domain"/>
    <property type="match status" value="1"/>
</dbReference>
<evidence type="ECO:0000259" key="2">
    <source>
        <dbReference type="Pfam" id="PF01048"/>
    </source>
</evidence>
<dbReference type="PANTHER" id="PTHR46082">
    <property type="entry name" value="ATP/GTP-BINDING PROTEIN-RELATED"/>
    <property type="match status" value="1"/>
</dbReference>
<dbReference type="EMBL" id="AMGY01000010">
    <property type="protein sequence ID" value="EXJ77515.1"/>
    <property type="molecule type" value="Genomic_DNA"/>
</dbReference>
<feature type="compositionally biased region" description="Basic and acidic residues" evidence="1">
    <location>
        <begin position="425"/>
        <end position="437"/>
    </location>
</feature>